<keyword evidence="2" id="KW-0169">Cobalamin biosynthesis</keyword>
<dbReference type="SUPFAM" id="SSF159672">
    <property type="entry name" value="CbiG N-terminal domain-like"/>
    <property type="match status" value="1"/>
</dbReference>
<dbReference type="OrthoDB" id="9772960at2"/>
<name>A0A2T1DKL7_9CYAN</name>
<dbReference type="InterPro" id="IPR038029">
    <property type="entry name" value="GbiG_N_sf"/>
</dbReference>
<dbReference type="GO" id="GO:0032259">
    <property type="term" value="P:methylation"/>
    <property type="evidence" value="ECO:0007669"/>
    <property type="project" value="UniProtKB-KW"/>
</dbReference>
<dbReference type="RefSeq" id="WP_073074192.1">
    <property type="nucleotide sequence ID" value="NZ_MPPI01000031.1"/>
</dbReference>
<gene>
    <name evidence="8" type="primary">cobJ</name>
    <name evidence="8" type="ORF">C7B65_06215</name>
</gene>
<dbReference type="SUPFAM" id="SSF53790">
    <property type="entry name" value="Tetrapyrrole methylase"/>
    <property type="match status" value="1"/>
</dbReference>
<dbReference type="Pfam" id="PF00590">
    <property type="entry name" value="TP_methylase"/>
    <property type="match status" value="1"/>
</dbReference>
<comment type="caution">
    <text evidence="8">The sequence shown here is derived from an EMBL/GenBank/DDBJ whole genome shotgun (WGS) entry which is preliminary data.</text>
</comment>
<dbReference type="Pfam" id="PF11760">
    <property type="entry name" value="CbiG_N"/>
    <property type="match status" value="1"/>
</dbReference>
<accession>A0A2T1DKL7</accession>
<evidence type="ECO:0000256" key="1">
    <source>
        <dbReference type="ARBA" id="ARBA00004953"/>
    </source>
</evidence>
<keyword evidence="9" id="KW-1185">Reference proteome</keyword>
<dbReference type="InterPro" id="IPR021744">
    <property type="entry name" value="CbiG_N"/>
</dbReference>
<feature type="domain" description="Tetrapyrrole methylase" evidence="6">
    <location>
        <begin position="319"/>
        <end position="528"/>
    </location>
</feature>
<dbReference type="CDD" id="cd11646">
    <property type="entry name" value="Precorrin_3B_C17_MT"/>
    <property type="match status" value="1"/>
</dbReference>
<proteinExistence type="predicted"/>
<evidence type="ECO:0000313" key="9">
    <source>
        <dbReference type="Proteomes" id="UP000238634"/>
    </source>
</evidence>
<dbReference type="InterPro" id="IPR051810">
    <property type="entry name" value="Precorrin_MeTrfase"/>
</dbReference>
<evidence type="ECO:0000259" key="6">
    <source>
        <dbReference type="Pfam" id="PF00590"/>
    </source>
</evidence>
<protein>
    <submittedName>
        <fullName evidence="8">Precorrin-3B C(17)-methyltransferase</fullName>
    </submittedName>
</protein>
<dbReference type="STRING" id="1920490.GCA_001895925_05251"/>
<keyword evidence="3 8" id="KW-0489">Methyltransferase</keyword>
<evidence type="ECO:0000256" key="2">
    <source>
        <dbReference type="ARBA" id="ARBA00022573"/>
    </source>
</evidence>
<dbReference type="Gene3D" id="3.40.50.11220">
    <property type="match status" value="1"/>
</dbReference>
<dbReference type="InterPro" id="IPR006363">
    <property type="entry name" value="Cbl_synth_CobJ/CibH_dom"/>
</dbReference>
<evidence type="ECO:0000256" key="3">
    <source>
        <dbReference type="ARBA" id="ARBA00022603"/>
    </source>
</evidence>
<dbReference type="PANTHER" id="PTHR47036:SF1">
    <property type="entry name" value="COBALT-FACTOR III C(17)-METHYLTRANSFERASE-RELATED"/>
    <property type="match status" value="1"/>
</dbReference>
<dbReference type="PANTHER" id="PTHR47036">
    <property type="entry name" value="COBALT-FACTOR III C(17)-METHYLTRANSFERASE-RELATED"/>
    <property type="match status" value="1"/>
</dbReference>
<dbReference type="Proteomes" id="UP000238634">
    <property type="component" value="Unassembled WGS sequence"/>
</dbReference>
<dbReference type="UniPathway" id="UPA00148"/>
<dbReference type="Gene3D" id="3.40.1010.10">
    <property type="entry name" value="Cobalt-precorrin-4 Transmethylase, Domain 1"/>
    <property type="match status" value="1"/>
</dbReference>
<reference evidence="8 9" key="1">
    <citation type="submission" date="2018-02" db="EMBL/GenBank/DDBJ databases">
        <authorList>
            <person name="Cohen D.B."/>
            <person name="Kent A.D."/>
        </authorList>
    </citation>
    <scope>NUCLEOTIDE SEQUENCE [LARGE SCALE GENOMIC DNA]</scope>
    <source>
        <strain evidence="8 9">ULC007</strain>
    </source>
</reference>
<keyword evidence="5" id="KW-0949">S-adenosyl-L-methionine</keyword>
<dbReference type="GO" id="GO:0008168">
    <property type="term" value="F:methyltransferase activity"/>
    <property type="evidence" value="ECO:0007669"/>
    <property type="project" value="UniProtKB-KW"/>
</dbReference>
<feature type="domain" description="Cobalamin synthesis G N-terminal" evidence="7">
    <location>
        <begin position="49"/>
        <end position="128"/>
    </location>
</feature>
<dbReference type="InterPro" id="IPR035996">
    <property type="entry name" value="4pyrrol_Methylase_sf"/>
</dbReference>
<dbReference type="GO" id="GO:0009236">
    <property type="term" value="P:cobalamin biosynthetic process"/>
    <property type="evidence" value="ECO:0007669"/>
    <property type="project" value="UniProtKB-UniPathway"/>
</dbReference>
<dbReference type="NCBIfam" id="TIGR01466">
    <property type="entry name" value="cobJ_cbiH"/>
    <property type="match status" value="1"/>
</dbReference>
<dbReference type="InterPro" id="IPR014776">
    <property type="entry name" value="4pyrrole_Mease_sub2"/>
</dbReference>
<keyword evidence="4 8" id="KW-0808">Transferase</keyword>
<dbReference type="Gene3D" id="3.30.950.10">
    <property type="entry name" value="Methyltransferase, Cobalt-precorrin-4 Transmethylase, Domain 2"/>
    <property type="match status" value="1"/>
</dbReference>
<dbReference type="EMBL" id="PVWG01000004">
    <property type="protein sequence ID" value="PSB20991.1"/>
    <property type="molecule type" value="Genomic_DNA"/>
</dbReference>
<sequence length="566" mass="60456">MNAPAVVVLGQASVAVARQLMSVLPDATLYGLAGRTTEVDVSFTDFGATLRELFATGTPIIGVCAAGILIRTIAPLLSNKRYEPPVLAVAEDGSAVVPLLGGLQGVNDLARQIAAVLNVQPAITTTGDIRFRTTLLNPPPGYHLANPDDAKTFISDLLAGSTVRLEGNAPWLSESKLPIAPDAPLTLQVTESKGCPASDRLVYHPATLAIAVSHLSDSELAIEFVQQILDESDLTIASIAGIFASNSEMGHPTLEALSQALQVPIRFLDLSSAEEIALNAAGELGQLIVSQHTSGLSCAIARAAQPIDVNLIGKPRGQLTIVGTGPGGEKWMSPEVKDVLRSATDWVGYKFYLDLAGSLREGQQRHDSDNREELDRARFALDLAATGKSVAVVSSGDPGIFAMAAAVFEVLEHDAKPEWLRLDIRVAPGISAMQAAAAQIGAPLGHDFCALSLSDILKPWSVIEQRIAAAAQADLVMAFYNPISKQRTWQLGKAREILLQWRSPNTPIVLARNLGRPGESVRVCTLEQFSPEDVDMRTVVLVGSSQTRSISRPHGDVWVYTPRRYE</sequence>
<evidence type="ECO:0000256" key="5">
    <source>
        <dbReference type="ARBA" id="ARBA00022691"/>
    </source>
</evidence>
<dbReference type="InterPro" id="IPR014777">
    <property type="entry name" value="4pyrrole_Mease_sub1"/>
</dbReference>
<evidence type="ECO:0000313" key="8">
    <source>
        <dbReference type="EMBL" id="PSB20991.1"/>
    </source>
</evidence>
<organism evidence="8 9">
    <name type="scientific">Phormidesmis priestleyi ULC007</name>
    <dbReference type="NCBI Taxonomy" id="1920490"/>
    <lineage>
        <taxon>Bacteria</taxon>
        <taxon>Bacillati</taxon>
        <taxon>Cyanobacteriota</taxon>
        <taxon>Cyanophyceae</taxon>
        <taxon>Leptolyngbyales</taxon>
        <taxon>Leptolyngbyaceae</taxon>
        <taxon>Phormidesmis</taxon>
    </lineage>
</organism>
<evidence type="ECO:0000259" key="7">
    <source>
        <dbReference type="Pfam" id="PF11760"/>
    </source>
</evidence>
<reference evidence="8 9" key="2">
    <citation type="submission" date="2018-03" db="EMBL/GenBank/DDBJ databases">
        <title>The ancient ancestry and fast evolution of plastids.</title>
        <authorList>
            <person name="Moore K.R."/>
            <person name="Magnabosco C."/>
            <person name="Momper L."/>
            <person name="Gold D.A."/>
            <person name="Bosak T."/>
            <person name="Fournier G.P."/>
        </authorList>
    </citation>
    <scope>NUCLEOTIDE SEQUENCE [LARGE SCALE GENOMIC DNA]</scope>
    <source>
        <strain evidence="8 9">ULC007</strain>
    </source>
</reference>
<comment type="pathway">
    <text evidence="1">Cofactor biosynthesis; adenosylcobalamin biosynthesis.</text>
</comment>
<dbReference type="AlphaFoldDB" id="A0A2T1DKL7"/>
<dbReference type="InterPro" id="IPR000878">
    <property type="entry name" value="4pyrrol_Mease"/>
</dbReference>
<evidence type="ECO:0000256" key="4">
    <source>
        <dbReference type="ARBA" id="ARBA00022679"/>
    </source>
</evidence>